<dbReference type="Proteomes" id="UP000005824">
    <property type="component" value="Unassembled WGS sequence"/>
</dbReference>
<sequence>MNNRGGFGVQGRKHSLIMNLPRLSRVAICSLLLGATVWMWSGCVVGRQTAFNPADFGGMTRKGTGVVTGQVSVDTQNHGTIYPHFQQILLVPVNAYTTENVQRRFINGENLRAADKRLSQYEWAVNTDGDGNFSFRGIPAGEYYLKGDMPWITTYVSTDDQGISQRLYVSHFKYYFTRITVKDGQTARATQFDQRSRERQTHYAVGGTLYHPPPNVEIFEQH</sequence>
<dbReference type="InParanoid" id="B4D2I3"/>
<comment type="caution">
    <text evidence="1">The sequence shown here is derived from an EMBL/GenBank/DDBJ whole genome shotgun (WGS) entry which is preliminary data.</text>
</comment>
<gene>
    <name evidence="1" type="ORF">CfE428DRAFT_3108</name>
</gene>
<dbReference type="AlphaFoldDB" id="B4D2I3"/>
<protein>
    <recommendedName>
        <fullName evidence="3">Carboxypeptidase regulatory-like domain-containing protein</fullName>
    </recommendedName>
</protein>
<keyword evidence="2" id="KW-1185">Reference proteome</keyword>
<evidence type="ECO:0000313" key="2">
    <source>
        <dbReference type="Proteomes" id="UP000005824"/>
    </source>
</evidence>
<evidence type="ECO:0000313" key="1">
    <source>
        <dbReference type="EMBL" id="EDY19423.1"/>
    </source>
</evidence>
<reference evidence="1 2" key="1">
    <citation type="journal article" date="2011" name="J. Bacteriol.">
        <title>Genome sequence of Chthoniobacter flavus Ellin428, an aerobic heterotrophic soil bacterium.</title>
        <authorList>
            <person name="Kant R."/>
            <person name="van Passel M.W."/>
            <person name="Palva A."/>
            <person name="Lucas S."/>
            <person name="Lapidus A."/>
            <person name="Glavina Del Rio T."/>
            <person name="Dalin E."/>
            <person name="Tice H."/>
            <person name="Bruce D."/>
            <person name="Goodwin L."/>
            <person name="Pitluck S."/>
            <person name="Larimer F.W."/>
            <person name="Land M.L."/>
            <person name="Hauser L."/>
            <person name="Sangwan P."/>
            <person name="de Vos W.M."/>
            <person name="Janssen P.H."/>
            <person name="Smidt H."/>
        </authorList>
    </citation>
    <scope>NUCLEOTIDE SEQUENCE [LARGE SCALE GENOMIC DNA]</scope>
    <source>
        <strain evidence="1 2">Ellin428</strain>
    </source>
</reference>
<organism evidence="1 2">
    <name type="scientific">Chthoniobacter flavus Ellin428</name>
    <dbReference type="NCBI Taxonomy" id="497964"/>
    <lineage>
        <taxon>Bacteria</taxon>
        <taxon>Pseudomonadati</taxon>
        <taxon>Verrucomicrobiota</taxon>
        <taxon>Spartobacteria</taxon>
        <taxon>Chthoniobacterales</taxon>
        <taxon>Chthoniobacteraceae</taxon>
        <taxon>Chthoniobacter</taxon>
    </lineage>
</organism>
<proteinExistence type="predicted"/>
<dbReference type="EMBL" id="ABVL01000008">
    <property type="protein sequence ID" value="EDY19423.1"/>
    <property type="molecule type" value="Genomic_DNA"/>
</dbReference>
<dbReference type="eggNOG" id="ENOG5033G3G">
    <property type="taxonomic scope" value="Bacteria"/>
</dbReference>
<accession>B4D2I3</accession>
<evidence type="ECO:0008006" key="3">
    <source>
        <dbReference type="Google" id="ProtNLM"/>
    </source>
</evidence>
<name>B4D2I3_9BACT</name>
<dbReference type="SUPFAM" id="SSF117074">
    <property type="entry name" value="Hypothetical protein PA1324"/>
    <property type="match status" value="1"/>
</dbReference>